<dbReference type="PANTHER" id="PTHR46801">
    <property type="entry name" value="OS06G0309200 PROTEIN"/>
    <property type="match status" value="1"/>
</dbReference>
<dbReference type="PANTHER" id="PTHR46801:SF2">
    <property type="entry name" value="LIPOPOLYSACCHARIDE-BINDING PROTEIN"/>
    <property type="match status" value="1"/>
</dbReference>
<dbReference type="Gene3D" id="3.15.10.10">
    <property type="entry name" value="Bactericidal permeability-increasing protein, domain 1"/>
    <property type="match status" value="1"/>
</dbReference>
<dbReference type="InterPro" id="IPR001124">
    <property type="entry name" value="Lipid-bd_serum_glycop_C"/>
</dbReference>
<dbReference type="InterPro" id="IPR030675">
    <property type="entry name" value="BPI/LBP"/>
</dbReference>
<dbReference type="AlphaFoldDB" id="A0AAV8SRD7"/>
<dbReference type="SMART" id="SM00328">
    <property type="entry name" value="BPI1"/>
    <property type="match status" value="1"/>
</dbReference>
<dbReference type="EMBL" id="JAIWQS010000009">
    <property type="protein sequence ID" value="KAJ8754852.1"/>
    <property type="molecule type" value="Genomic_DNA"/>
</dbReference>
<accession>A0AAV8SRD7</accession>
<dbReference type="PIRSF" id="PIRSF002417">
    <property type="entry name" value="Lipid_binding_protein"/>
    <property type="match status" value="1"/>
</dbReference>
<name>A0AAV8SRD7_9ROSI</name>
<evidence type="ECO:0000256" key="2">
    <source>
        <dbReference type="ARBA" id="ARBA00060933"/>
    </source>
</evidence>
<protein>
    <submittedName>
        <fullName evidence="6">Uncharacterized protein</fullName>
    </submittedName>
</protein>
<comment type="caution">
    <text evidence="6">The sequence shown here is derived from an EMBL/GenBank/DDBJ whole genome shotgun (WGS) entry which is preliminary data.</text>
</comment>
<dbReference type="GO" id="GO:0008289">
    <property type="term" value="F:lipid binding"/>
    <property type="evidence" value="ECO:0007669"/>
    <property type="project" value="InterPro"/>
</dbReference>
<evidence type="ECO:0000313" key="7">
    <source>
        <dbReference type="Proteomes" id="UP001159364"/>
    </source>
</evidence>
<reference evidence="6 7" key="1">
    <citation type="submission" date="2021-09" db="EMBL/GenBank/DDBJ databases">
        <title>Genomic insights and catalytic innovation underlie evolution of tropane alkaloids biosynthesis.</title>
        <authorList>
            <person name="Wang Y.-J."/>
            <person name="Tian T."/>
            <person name="Huang J.-P."/>
            <person name="Huang S.-X."/>
        </authorList>
    </citation>
    <scope>NUCLEOTIDE SEQUENCE [LARGE SCALE GENOMIC DNA]</scope>
    <source>
        <strain evidence="6">KIB-2018</strain>
        <tissue evidence="6">Leaf</tissue>
    </source>
</reference>
<dbReference type="SUPFAM" id="SSF55394">
    <property type="entry name" value="Bactericidal permeability-increasing protein, BPI"/>
    <property type="match status" value="2"/>
</dbReference>
<evidence type="ECO:0000259" key="5">
    <source>
        <dbReference type="SMART" id="SM00329"/>
    </source>
</evidence>
<dbReference type="InterPro" id="IPR017943">
    <property type="entry name" value="Bactericidal_perm-incr_a/b_dom"/>
</dbReference>
<feature type="domain" description="Lipid-binding serum glycoprotein N-terminal" evidence="4">
    <location>
        <begin position="51"/>
        <end position="274"/>
    </location>
</feature>
<keyword evidence="1" id="KW-0325">Glycoprotein</keyword>
<dbReference type="InterPro" id="IPR045897">
    <property type="entry name" value="BPI/LBP_pln"/>
</dbReference>
<organism evidence="6 7">
    <name type="scientific">Erythroxylum novogranatense</name>
    <dbReference type="NCBI Taxonomy" id="1862640"/>
    <lineage>
        <taxon>Eukaryota</taxon>
        <taxon>Viridiplantae</taxon>
        <taxon>Streptophyta</taxon>
        <taxon>Embryophyta</taxon>
        <taxon>Tracheophyta</taxon>
        <taxon>Spermatophyta</taxon>
        <taxon>Magnoliopsida</taxon>
        <taxon>eudicotyledons</taxon>
        <taxon>Gunneridae</taxon>
        <taxon>Pentapetalae</taxon>
        <taxon>rosids</taxon>
        <taxon>fabids</taxon>
        <taxon>Malpighiales</taxon>
        <taxon>Erythroxylaceae</taxon>
        <taxon>Erythroxylum</taxon>
    </lineage>
</organism>
<evidence type="ECO:0000313" key="6">
    <source>
        <dbReference type="EMBL" id="KAJ8754852.1"/>
    </source>
</evidence>
<keyword evidence="3" id="KW-0732">Signal</keyword>
<dbReference type="FunFam" id="3.15.10.10:FF:000001">
    <property type="entry name" value="phospholipid transfer protein-like"/>
    <property type="match status" value="1"/>
</dbReference>
<feature type="domain" description="Lipid-binding serum glycoprotein C-terminal" evidence="5">
    <location>
        <begin position="291"/>
        <end position="489"/>
    </location>
</feature>
<dbReference type="InterPro" id="IPR017942">
    <property type="entry name" value="Lipid-bd_serum_glycop_N"/>
</dbReference>
<dbReference type="CDD" id="cd00025">
    <property type="entry name" value="BPI1"/>
    <property type="match status" value="1"/>
</dbReference>
<evidence type="ECO:0000259" key="4">
    <source>
        <dbReference type="SMART" id="SM00328"/>
    </source>
</evidence>
<evidence type="ECO:0000256" key="3">
    <source>
        <dbReference type="SAM" id="SignalP"/>
    </source>
</evidence>
<dbReference type="SMART" id="SM00329">
    <property type="entry name" value="BPI2"/>
    <property type="match status" value="1"/>
</dbReference>
<gene>
    <name evidence="6" type="ORF">K2173_015364</name>
</gene>
<dbReference type="Gene3D" id="3.15.20.10">
    <property type="entry name" value="Bactericidal permeability-increasing protein, domain 2"/>
    <property type="match status" value="1"/>
</dbReference>
<evidence type="ECO:0000256" key="1">
    <source>
        <dbReference type="ARBA" id="ARBA00023180"/>
    </source>
</evidence>
<dbReference type="Pfam" id="PF02886">
    <property type="entry name" value="LBP_BPI_CETP_C"/>
    <property type="match status" value="1"/>
</dbReference>
<dbReference type="Proteomes" id="UP001159364">
    <property type="component" value="Linkage Group LG09"/>
</dbReference>
<dbReference type="Pfam" id="PF01273">
    <property type="entry name" value="LBP_BPI_CETP"/>
    <property type="match status" value="1"/>
</dbReference>
<keyword evidence="7" id="KW-1185">Reference proteome</keyword>
<comment type="similarity">
    <text evidence="2">Belongs to the BPI/LBP/Plunc superfamily. BPI/LBP (TC 1.C.40) family.</text>
</comment>
<sequence length="494" mass="54802">MPWSDHISPLGVLIFSRFMSQWVFFLFLTLLLIPTTVRPQSNEDGYISVLLSQKGLNLGKDVLINKAVSSMIPLQVTDIEKSVKIPLIGKVQLVLSNIEIYSVNVASSYVETGETGVVLAVSGATANLSMKWKYSYRAWIVVISDHGEASIRVKGMEVGVNGSLTEQAGSLKLSLLDCWCHVKDISIEMDGGASWLYQVVVNAFQAPIRSAIEKAVSKKLREGIGKLDSRLQSLPKQIPVDHVAALNVTFVDNPRFSNSSVGFKINGLFTAVDKFLLQSYQKGLHTSASCNTPAKMIGILMDEDVFNTAALVHFNAGYMHWEFDEFRNQSLLNTSAWKYLYPELYSQYPDDNINLNITVTSPPVIRILESGIDATICLDVTVEVLDAGEVIPVASVSLVIDTSCSPQILRNRLAGVLKLKTFHVSPKWSKIGDLHMQLVQSVTHAFLKTIFLPYVNLRLMKGFPLPVLHGFTLQNTDIHYEYSKMVICSNLDLE</sequence>
<feature type="chain" id="PRO_5043664475" evidence="3">
    <location>
        <begin position="40"/>
        <end position="494"/>
    </location>
</feature>
<dbReference type="GO" id="GO:0005615">
    <property type="term" value="C:extracellular space"/>
    <property type="evidence" value="ECO:0007669"/>
    <property type="project" value="InterPro"/>
</dbReference>
<proteinExistence type="inferred from homology"/>
<feature type="signal peptide" evidence="3">
    <location>
        <begin position="1"/>
        <end position="39"/>
    </location>
</feature>